<gene>
    <name evidence="2" type="ORF">DEO27_018045</name>
</gene>
<keyword evidence="3" id="KW-1185">Reference proteome</keyword>
<protein>
    <submittedName>
        <fullName evidence="2">ATP-binding protein</fullName>
    </submittedName>
</protein>
<dbReference type="GO" id="GO:0005524">
    <property type="term" value="F:ATP binding"/>
    <property type="evidence" value="ECO:0007669"/>
    <property type="project" value="UniProtKB-KW"/>
</dbReference>
<dbReference type="CDD" id="cd00267">
    <property type="entry name" value="ABC_ATPase"/>
    <property type="match status" value="1"/>
</dbReference>
<dbReference type="Pfam" id="PF13304">
    <property type="entry name" value="AAA_21"/>
    <property type="match status" value="1"/>
</dbReference>
<keyword evidence="2" id="KW-0067">ATP-binding</keyword>
<dbReference type="RefSeq" id="WP_112567322.1">
    <property type="nucleotide sequence ID" value="NZ_CP043450.1"/>
</dbReference>
<dbReference type="InterPro" id="IPR003593">
    <property type="entry name" value="AAA+_ATPase"/>
</dbReference>
<name>A0A5C1I3X7_9SPHI</name>
<dbReference type="InterPro" id="IPR027417">
    <property type="entry name" value="P-loop_NTPase"/>
</dbReference>
<dbReference type="PANTHER" id="PTHR43581">
    <property type="entry name" value="ATP/GTP PHOSPHATASE"/>
    <property type="match status" value="1"/>
</dbReference>
<dbReference type="GO" id="GO:0016887">
    <property type="term" value="F:ATP hydrolysis activity"/>
    <property type="evidence" value="ECO:0007669"/>
    <property type="project" value="InterPro"/>
</dbReference>
<dbReference type="KEGG" id="mrub:DEO27_018045"/>
<evidence type="ECO:0000259" key="1">
    <source>
        <dbReference type="SMART" id="SM00382"/>
    </source>
</evidence>
<dbReference type="OrthoDB" id="9815944at2"/>
<dbReference type="SUPFAM" id="SSF52540">
    <property type="entry name" value="P-loop containing nucleoside triphosphate hydrolases"/>
    <property type="match status" value="1"/>
</dbReference>
<sequence>MYLQIVENQKRLKNTTTDIYLPDFVVITGANGSGKSQLLESIKTNFKIDSMQEKVFYPSSTLKNADEVPYDREKISLIGLNQFQPHSGNAKSIIEDKANFQRLLSISNIIASEIELNPAVDVLNPNNFNTEFLRIYITPEATYNPSILRELQRVELEVIDIVAKKSGKALGDLKFHDFTIYSPIPKSGLFSSNLTTLFLQFLQKEKYYPHKADEEVAPWITFEKILERGKLPFNLVYPKLNESGYVEALLLDKDTGQQLKFEGLSSGEKTIMSLVFALYNSELEKNSNESQFPEVILFDEPDASLHPSLTKNFLQVIQDVFIKDNKVKVIMTTHSPSTIALSPIDSIFLMKNGNLELVNKDDAIISLTEGLSNLTILYEHVKQVFVEAEFDVYFYQTLYNLILNDYLNPDKVLTFMASGKKNEAGCDKVIEYTNLISANGNKTICGLIDWDLNKNRETDRIIVFGLNKRYTVENYVFDPTFLAFFLLLEQAEDVCKIGFDLTDNIITVTNISQEKLQNCVNLIVDRVYEHRVKKISPDDTPTRITLLNGYYIMLPKWYLISPGHALEESCIAAFPKLNGFNQKPDKLKKEIVNKVIKLHYRFLPDDIIEPFSKLQSISVN</sequence>
<reference evidence="2" key="1">
    <citation type="submission" date="2019-08" db="EMBL/GenBank/DDBJ databases">
        <title>Comparative genome analysis confer to the adaptation heavy metal polluted environment.</title>
        <authorList>
            <person name="Li Y."/>
        </authorList>
    </citation>
    <scope>NUCLEOTIDE SEQUENCE [LARGE SCALE GENOMIC DNA]</scope>
    <source>
        <strain evidence="2">P1</strain>
    </source>
</reference>
<dbReference type="EMBL" id="CP043450">
    <property type="protein sequence ID" value="QEM11851.1"/>
    <property type="molecule type" value="Genomic_DNA"/>
</dbReference>
<organism evidence="2 3">
    <name type="scientific">Mucilaginibacter rubeus</name>
    <dbReference type="NCBI Taxonomy" id="2027860"/>
    <lineage>
        <taxon>Bacteria</taxon>
        <taxon>Pseudomonadati</taxon>
        <taxon>Bacteroidota</taxon>
        <taxon>Sphingobacteriia</taxon>
        <taxon>Sphingobacteriales</taxon>
        <taxon>Sphingobacteriaceae</taxon>
        <taxon>Mucilaginibacter</taxon>
    </lineage>
</organism>
<dbReference type="Gene3D" id="3.40.50.300">
    <property type="entry name" value="P-loop containing nucleotide triphosphate hydrolases"/>
    <property type="match status" value="1"/>
</dbReference>
<keyword evidence="2" id="KW-0547">Nucleotide-binding</keyword>
<evidence type="ECO:0000313" key="2">
    <source>
        <dbReference type="EMBL" id="QEM11851.1"/>
    </source>
</evidence>
<dbReference type="InterPro" id="IPR051396">
    <property type="entry name" value="Bact_Antivir_Def_Nuclease"/>
</dbReference>
<dbReference type="PANTHER" id="PTHR43581:SF2">
    <property type="entry name" value="EXCINUCLEASE ATPASE SUBUNIT"/>
    <property type="match status" value="1"/>
</dbReference>
<accession>A0A5C1I3X7</accession>
<dbReference type="AlphaFoldDB" id="A0A5C1I3X7"/>
<dbReference type="Proteomes" id="UP000251402">
    <property type="component" value="Chromosome"/>
</dbReference>
<proteinExistence type="predicted"/>
<feature type="domain" description="AAA+ ATPase" evidence="1">
    <location>
        <begin position="21"/>
        <end position="354"/>
    </location>
</feature>
<dbReference type="InterPro" id="IPR003959">
    <property type="entry name" value="ATPase_AAA_core"/>
</dbReference>
<dbReference type="SMART" id="SM00382">
    <property type="entry name" value="AAA"/>
    <property type="match status" value="1"/>
</dbReference>
<evidence type="ECO:0000313" key="3">
    <source>
        <dbReference type="Proteomes" id="UP000251402"/>
    </source>
</evidence>